<accession>A0A6F9XVV9</accession>
<dbReference type="GO" id="GO:0016757">
    <property type="term" value="F:glycosyltransferase activity"/>
    <property type="evidence" value="ECO:0007669"/>
    <property type="project" value="UniProtKB-KW"/>
</dbReference>
<protein>
    <submittedName>
        <fullName evidence="4">Glycosyl transferase family A</fullName>
    </submittedName>
</protein>
<dbReference type="Gene3D" id="3.90.550.10">
    <property type="entry name" value="Spore Coat Polysaccharide Biosynthesis Protein SpsA, Chain A"/>
    <property type="match status" value="1"/>
</dbReference>
<reference evidence="4" key="1">
    <citation type="submission" date="2019-10" db="EMBL/GenBank/DDBJ databases">
        <title>Lactobacillus agilis SY111 Whole Genome Sequencing Project.</title>
        <authorList>
            <person name="Suzuki S."/>
            <person name="Endo A."/>
            <person name="Maeno S."/>
            <person name="Shiwa Y."/>
            <person name="Matsutani M."/>
            <person name="Kajikawa A."/>
        </authorList>
    </citation>
    <scope>NUCLEOTIDE SEQUENCE</scope>
    <source>
        <strain evidence="4">SY111</strain>
    </source>
</reference>
<dbReference type="CDD" id="cd00761">
    <property type="entry name" value="Glyco_tranf_GTA_type"/>
    <property type="match status" value="1"/>
</dbReference>
<evidence type="ECO:0000313" key="4">
    <source>
        <dbReference type="EMBL" id="GET09434.1"/>
    </source>
</evidence>
<dbReference type="InterPro" id="IPR001173">
    <property type="entry name" value="Glyco_trans_2-like"/>
</dbReference>
<dbReference type="Pfam" id="PF00535">
    <property type="entry name" value="Glycos_transf_2"/>
    <property type="match status" value="1"/>
</dbReference>
<keyword evidence="2 4" id="KW-0808">Transferase</keyword>
<name>A0A6F9XVV9_9LACO</name>
<feature type="domain" description="Glycosyltransferase 2-like" evidence="3">
    <location>
        <begin position="7"/>
        <end position="175"/>
    </location>
</feature>
<dbReference type="RefSeq" id="WP_172586549.1">
    <property type="nucleotide sequence ID" value="NZ_BLAN01000136.1"/>
</dbReference>
<sequence>MEKGLISIVVPVYNVEKYLVQCLDSILGQTYHNWELILVDDGSYDKSYKICCEYATKDERIKLLSQNNQGVSKARNAGLALAKGEYVTFIDSDDFVKKDYLEKLYQALIANQADIAIGDYYHLDEQAGMFIYFNPKSDYGVRKLTKNEVLQKVIQNRFVMATGKLYKRKLFEHVFFKSGYFEDREMIARLYILADKFVMVTDDLYCYRRWMGSTVSKELSFKKMADLIKATDSMLLTYALAKLDDKPVRDSLLYFLKLYQQLLLDKGLTQTDLYKEIMWHLDIIKE</sequence>
<proteinExistence type="predicted"/>
<dbReference type="SUPFAM" id="SSF53448">
    <property type="entry name" value="Nucleotide-diphospho-sugar transferases"/>
    <property type="match status" value="1"/>
</dbReference>
<dbReference type="Proteomes" id="UP000494178">
    <property type="component" value="Unassembled WGS sequence"/>
</dbReference>
<gene>
    <name evidence="4" type="ORF">SY111_20580</name>
</gene>
<evidence type="ECO:0000259" key="3">
    <source>
        <dbReference type="Pfam" id="PF00535"/>
    </source>
</evidence>
<comment type="caution">
    <text evidence="4">The sequence shown here is derived from an EMBL/GenBank/DDBJ whole genome shotgun (WGS) entry which is preliminary data.</text>
</comment>
<dbReference type="AlphaFoldDB" id="A0A6F9XVV9"/>
<keyword evidence="1" id="KW-0328">Glycosyltransferase</keyword>
<evidence type="ECO:0000256" key="1">
    <source>
        <dbReference type="ARBA" id="ARBA00022676"/>
    </source>
</evidence>
<dbReference type="PANTHER" id="PTHR22916:SF51">
    <property type="entry name" value="GLYCOSYLTRANSFERASE EPSH-RELATED"/>
    <property type="match status" value="1"/>
</dbReference>
<dbReference type="PANTHER" id="PTHR22916">
    <property type="entry name" value="GLYCOSYLTRANSFERASE"/>
    <property type="match status" value="1"/>
</dbReference>
<evidence type="ECO:0000256" key="2">
    <source>
        <dbReference type="ARBA" id="ARBA00022679"/>
    </source>
</evidence>
<dbReference type="EMBL" id="BLAN01000136">
    <property type="protein sequence ID" value="GET09434.1"/>
    <property type="molecule type" value="Genomic_DNA"/>
</dbReference>
<dbReference type="InterPro" id="IPR029044">
    <property type="entry name" value="Nucleotide-diphossugar_trans"/>
</dbReference>
<organism evidence="4">
    <name type="scientific">Ligilactobacillus agilis</name>
    <dbReference type="NCBI Taxonomy" id="1601"/>
    <lineage>
        <taxon>Bacteria</taxon>
        <taxon>Bacillati</taxon>
        <taxon>Bacillota</taxon>
        <taxon>Bacilli</taxon>
        <taxon>Lactobacillales</taxon>
        <taxon>Lactobacillaceae</taxon>
        <taxon>Ligilactobacillus</taxon>
    </lineage>
</organism>